<dbReference type="PANTHER" id="PTHR46282">
    <property type="entry name" value="LEUCINE-RICH MELANOCYTE DIFFERENTIATION-ASSOCIATED PROTEIN"/>
    <property type="match status" value="1"/>
</dbReference>
<reference evidence="2" key="1">
    <citation type="submission" date="2011-05" db="EMBL/GenBank/DDBJ databases">
        <authorList>
            <person name="Richards S.R."/>
            <person name="Qu J."/>
            <person name="Jiang H."/>
            <person name="Jhangiani S.N."/>
            <person name="Agravi P."/>
            <person name="Goodspeed R."/>
            <person name="Gross S."/>
            <person name="Mandapat C."/>
            <person name="Jackson L."/>
            <person name="Mathew T."/>
            <person name="Pu L."/>
            <person name="Thornton R."/>
            <person name="Saada N."/>
            <person name="Wilczek-Boney K.B."/>
            <person name="Lee S."/>
            <person name="Kovar C."/>
            <person name="Wu Y."/>
            <person name="Scherer S.E."/>
            <person name="Worley K.C."/>
            <person name="Muzny D.M."/>
            <person name="Gibbs R."/>
        </authorList>
    </citation>
    <scope>NUCLEOTIDE SEQUENCE</scope>
    <source>
        <strain evidence="2">Brora</strain>
    </source>
</reference>
<dbReference type="OMA" id="KNPACPN"/>
<dbReference type="STRING" id="126957.T1J5B4"/>
<accession>T1J5B4</accession>
<keyword evidence="2" id="KW-1185">Reference proteome</keyword>
<dbReference type="Gene3D" id="3.80.10.10">
    <property type="entry name" value="Ribonuclease Inhibitor"/>
    <property type="match status" value="1"/>
</dbReference>
<proteinExistence type="predicted"/>
<evidence type="ECO:0000313" key="1">
    <source>
        <dbReference type="EnsemblMetazoa" id="SMAR008812-PA"/>
    </source>
</evidence>
<reference evidence="1" key="2">
    <citation type="submission" date="2015-02" db="UniProtKB">
        <authorList>
            <consortium name="EnsemblMetazoa"/>
        </authorList>
    </citation>
    <scope>IDENTIFICATION</scope>
</reference>
<sequence length="228" mass="26075">MGDQLEEKLSYLNEDCVGIPEKLANSYGGTTRRLDLSYNFISNLDGLEKFVHLEDLILDNNQLDDSITFTPNPFLHTLSLNKNKISDLDGLLSKISNSFPNLRYLSLMGNLACPHQLSGADKDDDDYQRYRYYVIYKLQKLKFLDFMPVKSREAREANRVGKYMRVIRPSSSQMVEHIELPFSLRSAYSPLPKATTSLGSHSGAYGKCRYHYSGKHSEGNRFIRNSDL</sequence>
<dbReference type="PANTHER" id="PTHR46282:SF2">
    <property type="entry name" value="LEUCINE-RICH MELANOCYTE DIFFERENTIATION-ASSOCIATED PROTEIN"/>
    <property type="match status" value="1"/>
</dbReference>
<dbReference type="PROSITE" id="PS51450">
    <property type="entry name" value="LRR"/>
    <property type="match status" value="2"/>
</dbReference>
<evidence type="ECO:0000313" key="2">
    <source>
        <dbReference type="Proteomes" id="UP000014500"/>
    </source>
</evidence>
<name>T1J5B4_STRMM</name>
<dbReference type="AlphaFoldDB" id="T1J5B4"/>
<dbReference type="EMBL" id="JH431856">
    <property type="status" value="NOT_ANNOTATED_CDS"/>
    <property type="molecule type" value="Genomic_DNA"/>
</dbReference>
<dbReference type="PhylomeDB" id="T1J5B4"/>
<dbReference type="InterPro" id="IPR032675">
    <property type="entry name" value="LRR_dom_sf"/>
</dbReference>
<dbReference type="HOGENOM" id="CLU_075145_0_0_1"/>
<evidence type="ECO:0008006" key="3">
    <source>
        <dbReference type="Google" id="ProtNLM"/>
    </source>
</evidence>
<dbReference type="eggNOG" id="KOG1644">
    <property type="taxonomic scope" value="Eukaryota"/>
</dbReference>
<dbReference type="Pfam" id="PF14580">
    <property type="entry name" value="LRR_9"/>
    <property type="match status" value="1"/>
</dbReference>
<organism evidence="1 2">
    <name type="scientific">Strigamia maritima</name>
    <name type="common">European centipede</name>
    <name type="synonym">Geophilus maritimus</name>
    <dbReference type="NCBI Taxonomy" id="126957"/>
    <lineage>
        <taxon>Eukaryota</taxon>
        <taxon>Metazoa</taxon>
        <taxon>Ecdysozoa</taxon>
        <taxon>Arthropoda</taxon>
        <taxon>Myriapoda</taxon>
        <taxon>Chilopoda</taxon>
        <taxon>Pleurostigmophora</taxon>
        <taxon>Geophilomorpha</taxon>
        <taxon>Linotaeniidae</taxon>
        <taxon>Strigamia</taxon>
    </lineage>
</organism>
<protein>
    <recommendedName>
        <fullName evidence="3">U2A'/phosphoprotein 32 family A C-terminal domain-containing protein</fullName>
    </recommendedName>
</protein>
<dbReference type="InterPro" id="IPR001611">
    <property type="entry name" value="Leu-rich_rpt"/>
</dbReference>
<dbReference type="FunFam" id="3.80.10.10:FF:000695">
    <property type="entry name" value="leucine-rich melanocyte differentiation-associated protein"/>
    <property type="match status" value="1"/>
</dbReference>
<dbReference type="Proteomes" id="UP000014500">
    <property type="component" value="Unassembled WGS sequence"/>
</dbReference>
<dbReference type="SUPFAM" id="SSF52058">
    <property type="entry name" value="L domain-like"/>
    <property type="match status" value="1"/>
</dbReference>
<dbReference type="EnsemblMetazoa" id="SMAR008812-RA">
    <property type="protein sequence ID" value="SMAR008812-PA"/>
    <property type="gene ID" value="SMAR008812"/>
</dbReference>
<dbReference type="InterPro" id="IPR043313">
    <property type="entry name" value="LRMDA"/>
</dbReference>